<comment type="caution">
    <text evidence="1">The sequence shown here is derived from an EMBL/GenBank/DDBJ whole genome shotgun (WGS) entry which is preliminary data.</text>
</comment>
<evidence type="ECO:0000313" key="1">
    <source>
        <dbReference type="EMBL" id="KAF6351202.1"/>
    </source>
</evidence>
<dbReference type="Proteomes" id="UP000585614">
    <property type="component" value="Unassembled WGS sequence"/>
</dbReference>
<evidence type="ECO:0000313" key="2">
    <source>
        <dbReference type="Proteomes" id="UP000585614"/>
    </source>
</evidence>
<protein>
    <submittedName>
        <fullName evidence="1">Ectonucleoside triphosphate diphosphohydrolase 5 (Inactive)</fullName>
    </submittedName>
</protein>
<dbReference type="GO" id="GO:0016787">
    <property type="term" value="F:hydrolase activity"/>
    <property type="evidence" value="ECO:0007669"/>
    <property type="project" value="UniProtKB-KW"/>
</dbReference>
<name>A0A7J7XNI8_RHIFE</name>
<organism evidence="1 2">
    <name type="scientific">Rhinolophus ferrumequinum</name>
    <name type="common">Greater horseshoe bat</name>
    <dbReference type="NCBI Taxonomy" id="59479"/>
    <lineage>
        <taxon>Eukaryota</taxon>
        <taxon>Metazoa</taxon>
        <taxon>Chordata</taxon>
        <taxon>Craniata</taxon>
        <taxon>Vertebrata</taxon>
        <taxon>Euteleostomi</taxon>
        <taxon>Mammalia</taxon>
        <taxon>Eutheria</taxon>
        <taxon>Laurasiatheria</taxon>
        <taxon>Chiroptera</taxon>
        <taxon>Yinpterochiroptera</taxon>
        <taxon>Rhinolophoidea</taxon>
        <taxon>Rhinolophidae</taxon>
        <taxon>Rhinolophinae</taxon>
        <taxon>Rhinolophus</taxon>
    </lineage>
</organism>
<keyword evidence="1" id="KW-0378">Hydrolase</keyword>
<proteinExistence type="predicted"/>
<accession>A0A7J7XNI8</accession>
<sequence length="55" mass="6102">MVLPLQVFEQQCLQQKPRLTTSWEENGHFLGGSLSHAGGILCVQHCLPQRSADLV</sequence>
<reference evidence="1 2" key="1">
    <citation type="journal article" date="2020" name="Nature">
        <title>Six reference-quality genomes reveal evolution of bat adaptations.</title>
        <authorList>
            <person name="Jebb D."/>
            <person name="Huang Z."/>
            <person name="Pippel M."/>
            <person name="Hughes G.M."/>
            <person name="Lavrichenko K."/>
            <person name="Devanna P."/>
            <person name="Winkler S."/>
            <person name="Jermiin L.S."/>
            <person name="Skirmuntt E.C."/>
            <person name="Katzourakis A."/>
            <person name="Burkitt-Gray L."/>
            <person name="Ray D.A."/>
            <person name="Sullivan K.A.M."/>
            <person name="Roscito J.G."/>
            <person name="Kirilenko B.M."/>
            <person name="Davalos L.M."/>
            <person name="Corthals A.P."/>
            <person name="Power M.L."/>
            <person name="Jones G."/>
            <person name="Ransome R.D."/>
            <person name="Dechmann D.K.N."/>
            <person name="Locatelli A.G."/>
            <person name="Puechmaille S.J."/>
            <person name="Fedrigo O."/>
            <person name="Jarvis E.D."/>
            <person name="Hiller M."/>
            <person name="Vernes S.C."/>
            <person name="Myers E.W."/>
            <person name="Teeling E.C."/>
        </authorList>
    </citation>
    <scope>NUCLEOTIDE SEQUENCE [LARGE SCALE GENOMIC DNA]</scope>
    <source>
        <strain evidence="1">MRhiFer1</strain>
        <tissue evidence="1">Lung</tissue>
    </source>
</reference>
<dbReference type="AlphaFoldDB" id="A0A7J7XNI8"/>
<dbReference type="EMBL" id="JACAGC010000008">
    <property type="protein sequence ID" value="KAF6351202.1"/>
    <property type="molecule type" value="Genomic_DNA"/>
</dbReference>
<gene>
    <name evidence="1" type="ORF">mRhiFer1_004551</name>
</gene>